<keyword evidence="1" id="KW-0808">Transferase</keyword>
<dbReference type="Proteomes" id="UP000034235">
    <property type="component" value="Unassembled WGS sequence"/>
</dbReference>
<organism evidence="4 5">
    <name type="scientific">Candidatus Daviesbacteria bacterium GW2011_GWA2_38_24</name>
    <dbReference type="NCBI Taxonomy" id="1618422"/>
    <lineage>
        <taxon>Bacteria</taxon>
        <taxon>Candidatus Daviesiibacteriota</taxon>
    </lineage>
</organism>
<reference evidence="4 5" key="1">
    <citation type="journal article" date="2015" name="Nature">
        <title>rRNA introns, odd ribosomes, and small enigmatic genomes across a large radiation of phyla.</title>
        <authorList>
            <person name="Brown C.T."/>
            <person name="Hug L.A."/>
            <person name="Thomas B.C."/>
            <person name="Sharon I."/>
            <person name="Castelle C.J."/>
            <person name="Singh A."/>
            <person name="Wilkins M.J."/>
            <person name="Williams K.H."/>
            <person name="Banfield J.F."/>
        </authorList>
    </citation>
    <scope>NUCLEOTIDE SEQUENCE [LARGE SCALE GENOMIC DNA]</scope>
</reference>
<dbReference type="GO" id="GO:0016747">
    <property type="term" value="F:acyltransferase activity, transferring groups other than amino-acyl groups"/>
    <property type="evidence" value="ECO:0007669"/>
    <property type="project" value="InterPro"/>
</dbReference>
<dbReference type="CDD" id="cd04301">
    <property type="entry name" value="NAT_SF"/>
    <property type="match status" value="1"/>
</dbReference>
<dbReference type="InterPro" id="IPR016181">
    <property type="entry name" value="Acyl_CoA_acyltransferase"/>
</dbReference>
<name>A0A0G0M1B2_9BACT</name>
<keyword evidence="2" id="KW-0012">Acyltransferase</keyword>
<feature type="domain" description="N-acetyltransferase" evidence="3">
    <location>
        <begin position="1"/>
        <end position="154"/>
    </location>
</feature>
<dbReference type="EMBL" id="LBUP01000001">
    <property type="protein sequence ID" value="KKQ67459.1"/>
    <property type="molecule type" value="Genomic_DNA"/>
</dbReference>
<proteinExistence type="predicted"/>
<comment type="caution">
    <text evidence="4">The sequence shown here is derived from an EMBL/GenBank/DDBJ whole genome shotgun (WGS) entry which is preliminary data.</text>
</comment>
<evidence type="ECO:0000256" key="1">
    <source>
        <dbReference type="ARBA" id="ARBA00022679"/>
    </source>
</evidence>
<dbReference type="PROSITE" id="PS51186">
    <property type="entry name" value="GNAT"/>
    <property type="match status" value="1"/>
</dbReference>
<evidence type="ECO:0000313" key="4">
    <source>
        <dbReference type="EMBL" id="KKQ67459.1"/>
    </source>
</evidence>
<dbReference type="Pfam" id="PF00583">
    <property type="entry name" value="Acetyltransf_1"/>
    <property type="match status" value="1"/>
</dbReference>
<sequence>MNINILSPENFNCVTELIYKLQMDHLKKYGKYYALKDDVQDRINRILGKLMRSRTTRIFVAIENQKCVGYILLKIEKTIPIYLVEKYGYISGLYVKEEFRNKDIATHLLKQAEKWFKQKNVPYAELKVAQENSAQEFWNKAGYAPKQTIRVKYF</sequence>
<dbReference type="PANTHER" id="PTHR42919:SF8">
    <property type="entry name" value="N-ALPHA-ACETYLTRANSFERASE 50"/>
    <property type="match status" value="1"/>
</dbReference>
<evidence type="ECO:0000313" key="5">
    <source>
        <dbReference type="Proteomes" id="UP000034235"/>
    </source>
</evidence>
<dbReference type="SUPFAM" id="SSF55729">
    <property type="entry name" value="Acyl-CoA N-acyltransferases (Nat)"/>
    <property type="match status" value="1"/>
</dbReference>
<dbReference type="PANTHER" id="PTHR42919">
    <property type="entry name" value="N-ALPHA-ACETYLTRANSFERASE"/>
    <property type="match status" value="1"/>
</dbReference>
<accession>A0A0G0M1B2</accession>
<evidence type="ECO:0000259" key="3">
    <source>
        <dbReference type="PROSITE" id="PS51186"/>
    </source>
</evidence>
<dbReference type="InterPro" id="IPR000182">
    <property type="entry name" value="GNAT_dom"/>
</dbReference>
<evidence type="ECO:0000256" key="2">
    <source>
        <dbReference type="ARBA" id="ARBA00023315"/>
    </source>
</evidence>
<dbReference type="InterPro" id="IPR051556">
    <property type="entry name" value="N-term/lysine_N-AcTrnsfr"/>
</dbReference>
<protein>
    <recommendedName>
        <fullName evidence="3">N-acetyltransferase domain-containing protein</fullName>
    </recommendedName>
</protein>
<gene>
    <name evidence="4" type="ORF">US86_C0001G0386</name>
</gene>
<dbReference type="Gene3D" id="3.40.630.30">
    <property type="match status" value="1"/>
</dbReference>
<dbReference type="AlphaFoldDB" id="A0A0G0M1B2"/>